<gene>
    <name evidence="3" type="ORF">KFE25_006749</name>
</gene>
<evidence type="ECO:0000256" key="1">
    <source>
        <dbReference type="SAM" id="SignalP"/>
    </source>
</evidence>
<dbReference type="Pfam" id="PF03407">
    <property type="entry name" value="Nucleotid_trans"/>
    <property type="match status" value="1"/>
</dbReference>
<protein>
    <recommendedName>
        <fullName evidence="2">Nucleotide-diphospho-sugar transferase domain-containing protein</fullName>
    </recommendedName>
</protein>
<organism evidence="3 4">
    <name type="scientific">Diacronema lutheri</name>
    <name type="common">Unicellular marine alga</name>
    <name type="synonym">Monochrysis lutheri</name>
    <dbReference type="NCBI Taxonomy" id="2081491"/>
    <lineage>
        <taxon>Eukaryota</taxon>
        <taxon>Haptista</taxon>
        <taxon>Haptophyta</taxon>
        <taxon>Pavlovophyceae</taxon>
        <taxon>Pavlovales</taxon>
        <taxon>Pavlovaceae</taxon>
        <taxon>Diacronema</taxon>
    </lineage>
</organism>
<accession>A0A8J5XSI8</accession>
<comment type="caution">
    <text evidence="3">The sequence shown here is derived from an EMBL/GenBank/DDBJ whole genome shotgun (WGS) entry which is preliminary data.</text>
</comment>
<dbReference type="PANTHER" id="PTHR46581">
    <property type="entry name" value="ARABINOSYLTRANSFERASE RRA3"/>
    <property type="match status" value="1"/>
</dbReference>
<proteinExistence type="predicted"/>
<feature type="signal peptide" evidence="1">
    <location>
        <begin position="1"/>
        <end position="23"/>
    </location>
</feature>
<dbReference type="GO" id="GO:0016757">
    <property type="term" value="F:glycosyltransferase activity"/>
    <property type="evidence" value="ECO:0007669"/>
    <property type="project" value="InterPro"/>
</dbReference>
<evidence type="ECO:0000313" key="3">
    <source>
        <dbReference type="EMBL" id="KAG8467697.1"/>
    </source>
</evidence>
<dbReference type="PANTHER" id="PTHR46581:SF3">
    <property type="entry name" value="ARABINOSYLTRANSFERASE RRA3"/>
    <property type="match status" value="1"/>
</dbReference>
<dbReference type="EMBL" id="JAGTXO010000005">
    <property type="protein sequence ID" value="KAG8467697.1"/>
    <property type="molecule type" value="Genomic_DNA"/>
</dbReference>
<keyword evidence="1" id="KW-0732">Signal</keyword>
<name>A0A8J5XSI8_DIALT</name>
<evidence type="ECO:0000313" key="4">
    <source>
        <dbReference type="Proteomes" id="UP000751190"/>
    </source>
</evidence>
<reference evidence="3" key="1">
    <citation type="submission" date="2021-05" db="EMBL/GenBank/DDBJ databases">
        <title>The genome of the haptophyte Pavlova lutheri (Diacronema luteri, Pavlovales) - a model for lipid biosynthesis in eukaryotic algae.</title>
        <authorList>
            <person name="Hulatt C.J."/>
            <person name="Posewitz M.C."/>
        </authorList>
    </citation>
    <scope>NUCLEOTIDE SEQUENCE</scope>
    <source>
        <strain evidence="3">NIVA-4/92</strain>
    </source>
</reference>
<evidence type="ECO:0000259" key="2">
    <source>
        <dbReference type="Pfam" id="PF03407"/>
    </source>
</evidence>
<dbReference type="AlphaFoldDB" id="A0A8J5XSI8"/>
<dbReference type="InterPro" id="IPR005069">
    <property type="entry name" value="Nucl-diP-sugar_transferase"/>
</dbReference>
<sequence length="911" mass="95949">MGWAVRIFFVAVVALLVLHNALYWPTSSEPARALQRGARALADAPPTVDAAAGARARAGFAGGEPEAGGNAPEEAYVHRPSVIVQACLPKPPGTRVTRPLNVLPLDLGGCAPGARAALCAAAQHVLRGGAVLLVPVSDALLDDWAEFAAGAYAAGATNLLALAVPHAAGTSSSADADAAALAERVRARARVGAVVAWSAEFAAPLPTGAAVGPALEPDAPLLGGAAALDAARTLLLRGVRVTLADAGVALRADPSAHVWADHDLEAHAVLPGEARRGQVVSVVDETMGWSRFAQSLAVTHVAPDLLALAPTAEAAALAARVSRTLRGVRSLATPRLAPAAPNAASALEFALSAEAYTPSHDGWRSVGASVRLLTTRCFSSATTRGAVGGLAALALPPGTSRRASAIAAVREGVPLPILSRLPAERAQGRESPNALLRSDAHDATPAVVASQCAAELPHANPAMRAAQAADDEAREAAGEPRRARPLNFILPSHAEFPPPAVCAARDLGALCAVLRDVAGARREALVAVSNKNILHMLQLYVDGVKRANVPNALVVALDDETGAWLRARNFPAYVRKLTARGGSTDNHATSGLKFRLLQDFVILGCSVLLSDVDIAWMRDPFPALYGDSDVEGMTDGFDDISAYGAPGSAVLGGGPSAFRIFARNSGMFYLAATNESLRMMERMAHRMATESVWDQTAYNEEQFFLSVDTYQGLGLSQRVMNYLCFLNTKVLFKYIREEPRLYPDAYTPIGAHVNYHPEKPQRMVDIFKHYQQGERGVLERWNGGEGLKLSNECKFQGVRPDSAASRVDPLVRALVRAGKAVWGGVRWMRFGADGVLTTPWGVGTWGGVPDARRGTHVWLNFFSDTRHLLELDGELPDAAADGGVAPFALISSRCTDGDVVRVTVSFDAEGG</sequence>
<feature type="chain" id="PRO_5035276055" description="Nucleotide-diphospho-sugar transferase domain-containing protein" evidence="1">
    <location>
        <begin position="24"/>
        <end position="911"/>
    </location>
</feature>
<dbReference type="OrthoDB" id="540503at2759"/>
<dbReference type="InterPro" id="IPR044290">
    <property type="entry name" value="RRA1/2/3"/>
</dbReference>
<keyword evidence="4" id="KW-1185">Reference proteome</keyword>
<dbReference type="Proteomes" id="UP000751190">
    <property type="component" value="Unassembled WGS sequence"/>
</dbReference>
<feature type="domain" description="Nucleotide-diphospho-sugar transferase" evidence="2">
    <location>
        <begin position="549"/>
        <end position="761"/>
    </location>
</feature>